<accession>A0A6A7BSM7</accession>
<keyword evidence="4" id="KW-1185">Reference proteome</keyword>
<dbReference type="Pfam" id="PF10469">
    <property type="entry name" value="AKAP7_NLS"/>
    <property type="match status" value="1"/>
</dbReference>
<dbReference type="EMBL" id="MU006012">
    <property type="protein sequence ID" value="KAF2858326.1"/>
    <property type="molecule type" value="Genomic_DNA"/>
</dbReference>
<dbReference type="PANTHER" id="PTHR13360">
    <property type="entry name" value="ACTIVATING SIGNAL COINTEGRATOR 1 COMPLEX SUBUNIT 1"/>
    <property type="match status" value="1"/>
</dbReference>
<protein>
    <recommendedName>
        <fullName evidence="2">A-kinase anchor protein 7-like phosphoesterase domain-containing protein</fullName>
    </recommendedName>
</protein>
<dbReference type="InterPro" id="IPR019510">
    <property type="entry name" value="AKAP7-like_phosphoesterase"/>
</dbReference>
<feature type="region of interest" description="Disordered" evidence="1">
    <location>
        <begin position="136"/>
        <end position="177"/>
    </location>
</feature>
<gene>
    <name evidence="3" type="ORF">K470DRAFT_259918</name>
</gene>
<evidence type="ECO:0000313" key="4">
    <source>
        <dbReference type="Proteomes" id="UP000799421"/>
    </source>
</evidence>
<feature type="compositionally biased region" description="Basic and acidic residues" evidence="1">
    <location>
        <begin position="138"/>
        <end position="149"/>
    </location>
</feature>
<feature type="domain" description="A-kinase anchor protein 7-like phosphoesterase" evidence="2">
    <location>
        <begin position="5"/>
        <end position="241"/>
    </location>
</feature>
<dbReference type="GO" id="GO:0006307">
    <property type="term" value="P:DNA alkylation repair"/>
    <property type="evidence" value="ECO:0007669"/>
    <property type="project" value="InterPro"/>
</dbReference>
<dbReference type="GO" id="GO:0005634">
    <property type="term" value="C:nucleus"/>
    <property type="evidence" value="ECO:0007669"/>
    <property type="project" value="TreeGrafter"/>
</dbReference>
<dbReference type="GO" id="GO:0006355">
    <property type="term" value="P:regulation of DNA-templated transcription"/>
    <property type="evidence" value="ECO:0007669"/>
    <property type="project" value="TreeGrafter"/>
</dbReference>
<dbReference type="InterPro" id="IPR009210">
    <property type="entry name" value="ASCC1"/>
</dbReference>
<dbReference type="OrthoDB" id="277832at2759"/>
<dbReference type="AlphaFoldDB" id="A0A6A7BSM7"/>
<organism evidence="3 4">
    <name type="scientific">Piedraia hortae CBS 480.64</name>
    <dbReference type="NCBI Taxonomy" id="1314780"/>
    <lineage>
        <taxon>Eukaryota</taxon>
        <taxon>Fungi</taxon>
        <taxon>Dikarya</taxon>
        <taxon>Ascomycota</taxon>
        <taxon>Pezizomycotina</taxon>
        <taxon>Dothideomycetes</taxon>
        <taxon>Dothideomycetidae</taxon>
        <taxon>Capnodiales</taxon>
        <taxon>Piedraiaceae</taxon>
        <taxon>Piedraia</taxon>
    </lineage>
</organism>
<reference evidence="3" key="1">
    <citation type="journal article" date="2020" name="Stud. Mycol.">
        <title>101 Dothideomycetes genomes: a test case for predicting lifestyles and emergence of pathogens.</title>
        <authorList>
            <person name="Haridas S."/>
            <person name="Albert R."/>
            <person name="Binder M."/>
            <person name="Bloem J."/>
            <person name="Labutti K."/>
            <person name="Salamov A."/>
            <person name="Andreopoulos B."/>
            <person name="Baker S."/>
            <person name="Barry K."/>
            <person name="Bills G."/>
            <person name="Bluhm B."/>
            <person name="Cannon C."/>
            <person name="Castanera R."/>
            <person name="Culley D."/>
            <person name="Daum C."/>
            <person name="Ezra D."/>
            <person name="Gonzalez J."/>
            <person name="Henrissat B."/>
            <person name="Kuo A."/>
            <person name="Liang C."/>
            <person name="Lipzen A."/>
            <person name="Lutzoni F."/>
            <person name="Magnuson J."/>
            <person name="Mondo S."/>
            <person name="Nolan M."/>
            <person name="Ohm R."/>
            <person name="Pangilinan J."/>
            <person name="Park H.-J."/>
            <person name="Ramirez L."/>
            <person name="Alfaro M."/>
            <person name="Sun H."/>
            <person name="Tritt A."/>
            <person name="Yoshinaga Y."/>
            <person name="Zwiers L.-H."/>
            <person name="Turgeon B."/>
            <person name="Goodwin S."/>
            <person name="Spatafora J."/>
            <person name="Crous P."/>
            <person name="Grigoriev I."/>
        </authorList>
    </citation>
    <scope>NUCLEOTIDE SEQUENCE</scope>
    <source>
        <strain evidence="3">CBS 480.64</strain>
    </source>
</reference>
<name>A0A6A7BSM7_9PEZI</name>
<proteinExistence type="predicted"/>
<evidence type="ECO:0000313" key="3">
    <source>
        <dbReference type="EMBL" id="KAF2858326.1"/>
    </source>
</evidence>
<dbReference type="PANTHER" id="PTHR13360:SF1">
    <property type="entry name" value="ACTIVATING SIGNAL COINTEGRATOR 1 COMPLEX SUBUNIT 1"/>
    <property type="match status" value="1"/>
</dbReference>
<evidence type="ECO:0000256" key="1">
    <source>
        <dbReference type="SAM" id="MobiDB-lite"/>
    </source>
</evidence>
<sequence>MPQLTHFLALPLVNPSSKQQLIQSLAHLHSTISSHREADTLTKALRPLHTLHFTLAVMSLSQVQLSSAVALLQELKPSELLKRNNLKIELVGMKPLQSRTTTSVLYAYPFEDGEVRSFAEDVLKIFREKGFVDPVGQEEAKEERRKLEGGGESEPDGKAGGGSAVGAKPQRKSKRKSKDLLLHATLLNTIYAKSNRGKGRKGPLKFDATPFVEKFGDQVWAKDVLLDKLVICEMGAKEDESGVVRYKEVGALQLFPDQK</sequence>
<dbReference type="Gene3D" id="3.90.1140.10">
    <property type="entry name" value="Cyclic phosphodiesterase"/>
    <property type="match status" value="1"/>
</dbReference>
<dbReference type="Proteomes" id="UP000799421">
    <property type="component" value="Unassembled WGS sequence"/>
</dbReference>
<evidence type="ECO:0000259" key="2">
    <source>
        <dbReference type="Pfam" id="PF10469"/>
    </source>
</evidence>